<dbReference type="PROSITE" id="PS00552">
    <property type="entry name" value="HTH_MERR_1"/>
    <property type="match status" value="1"/>
</dbReference>
<feature type="domain" description="HTH merR-type" evidence="3">
    <location>
        <begin position="17"/>
        <end position="85"/>
    </location>
</feature>
<dbReference type="EMBL" id="BLKX01000001">
    <property type="protein sequence ID" value="GFG79673.1"/>
    <property type="molecule type" value="Genomic_DNA"/>
</dbReference>
<dbReference type="InterPro" id="IPR047057">
    <property type="entry name" value="MerR_fam"/>
</dbReference>
<feature type="region of interest" description="Disordered" evidence="2">
    <location>
        <begin position="105"/>
        <end position="131"/>
    </location>
</feature>
<dbReference type="CDD" id="cd04766">
    <property type="entry name" value="HTH_HspR"/>
    <property type="match status" value="1"/>
</dbReference>
<dbReference type="AlphaFoldDB" id="A0AAJ1RZE9"/>
<name>A0AAJ1RZE9_9MYCO</name>
<evidence type="ECO:0000259" key="3">
    <source>
        <dbReference type="PROSITE" id="PS50937"/>
    </source>
</evidence>
<reference evidence="5" key="3">
    <citation type="submission" date="2023-06" db="EMBL/GenBank/DDBJ databases">
        <title>Identification of two novel mycobacterium reveal diversities and complexities of Mycobacterium gordonae clade.</title>
        <authorList>
            <person name="Matsumoto Y."/>
            <person name="Nakamura S."/>
            <person name="Motooka D."/>
            <person name="Fukushima K."/>
        </authorList>
    </citation>
    <scope>NUCLEOTIDE SEQUENCE</scope>
    <source>
        <strain evidence="5">TY812</strain>
    </source>
</reference>
<dbReference type="SMART" id="SM00422">
    <property type="entry name" value="HTH_MERR"/>
    <property type="match status" value="1"/>
</dbReference>
<evidence type="ECO:0000256" key="2">
    <source>
        <dbReference type="SAM" id="MobiDB-lite"/>
    </source>
</evidence>
<dbReference type="PANTHER" id="PTHR30204">
    <property type="entry name" value="REDOX-CYCLING DRUG-SENSING TRANSCRIPTIONAL ACTIVATOR SOXR"/>
    <property type="match status" value="1"/>
</dbReference>
<dbReference type="GO" id="GO:0003677">
    <property type="term" value="F:DNA binding"/>
    <property type="evidence" value="ECO:0007669"/>
    <property type="project" value="UniProtKB-KW"/>
</dbReference>
<keyword evidence="6" id="KW-1185">Reference proteome</keyword>
<evidence type="ECO:0000313" key="4">
    <source>
        <dbReference type="EMBL" id="GFG79673.1"/>
    </source>
</evidence>
<dbReference type="PRINTS" id="PR00040">
    <property type="entry name" value="HTHMERR"/>
</dbReference>
<reference evidence="4 6" key="1">
    <citation type="journal article" date="2019" name="Emerg. Microbes Infect.">
        <title>Comprehensive subspecies identification of 175 nontuberculous mycobacteria species based on 7547 genomic profiles.</title>
        <authorList>
            <person name="Matsumoto Y."/>
            <person name="Kinjo T."/>
            <person name="Motooka D."/>
            <person name="Nabeya D."/>
            <person name="Jung N."/>
            <person name="Uechi K."/>
            <person name="Horii T."/>
            <person name="Iida T."/>
            <person name="Fujita J."/>
            <person name="Nakamura S."/>
        </authorList>
    </citation>
    <scope>NUCLEOTIDE SEQUENCE [LARGE SCALE GENOMIC DNA]</scope>
    <source>
        <strain evidence="4 6">JCM 18565</strain>
    </source>
</reference>
<dbReference type="KEGG" id="mpag:C0J29_17145"/>
<dbReference type="Pfam" id="PF13411">
    <property type="entry name" value="MerR_1"/>
    <property type="match status" value="1"/>
</dbReference>
<comment type="caution">
    <text evidence="5">The sequence shown here is derived from an EMBL/GenBank/DDBJ whole genome shotgun (WGS) entry which is preliminary data.</text>
</comment>
<gene>
    <name evidence="4" type="ORF">MPRG_29490</name>
    <name evidence="5" type="ORF">QXL92_07520</name>
</gene>
<feature type="compositionally biased region" description="Basic residues" evidence="2">
    <location>
        <begin position="122"/>
        <end position="131"/>
    </location>
</feature>
<dbReference type="PROSITE" id="PS50937">
    <property type="entry name" value="HTH_MERR_2"/>
    <property type="match status" value="1"/>
</dbReference>
<proteinExistence type="predicted"/>
<dbReference type="RefSeq" id="WP_120793053.1">
    <property type="nucleotide sequence ID" value="NZ_BLKX01000001.1"/>
</dbReference>
<dbReference type="InterPro" id="IPR009061">
    <property type="entry name" value="DNA-bd_dom_put_sf"/>
</dbReference>
<evidence type="ECO:0000313" key="6">
    <source>
        <dbReference type="Proteomes" id="UP000465240"/>
    </source>
</evidence>
<reference evidence="4" key="2">
    <citation type="submission" date="2020-02" db="EMBL/GenBank/DDBJ databases">
        <authorList>
            <person name="Matsumoto Y."/>
            <person name="Kinjo T."/>
            <person name="Motooka D."/>
            <person name="Nabeya D."/>
            <person name="Jung N."/>
            <person name="Uechi K."/>
            <person name="Horii T."/>
            <person name="Iida T."/>
            <person name="Fujita J."/>
            <person name="Nakamura S."/>
        </authorList>
    </citation>
    <scope>NUCLEOTIDE SEQUENCE</scope>
    <source>
        <strain evidence="4">JCM 18565</strain>
    </source>
</reference>
<dbReference type="InterPro" id="IPR000551">
    <property type="entry name" value="MerR-type_HTH_dom"/>
</dbReference>
<organism evidence="5 7">
    <name type="scientific">Mycobacterium paragordonae</name>
    <dbReference type="NCBI Taxonomy" id="1389713"/>
    <lineage>
        <taxon>Bacteria</taxon>
        <taxon>Bacillati</taxon>
        <taxon>Actinomycetota</taxon>
        <taxon>Actinomycetes</taxon>
        <taxon>Mycobacteriales</taxon>
        <taxon>Mycobacteriaceae</taxon>
        <taxon>Mycobacterium</taxon>
    </lineage>
</organism>
<dbReference type="EMBL" id="JAUFSA010000001">
    <property type="protein sequence ID" value="MDP7734591.1"/>
    <property type="molecule type" value="Genomic_DNA"/>
</dbReference>
<dbReference type="GO" id="GO:0003700">
    <property type="term" value="F:DNA-binding transcription factor activity"/>
    <property type="evidence" value="ECO:0007669"/>
    <property type="project" value="InterPro"/>
</dbReference>
<evidence type="ECO:0000256" key="1">
    <source>
        <dbReference type="ARBA" id="ARBA00023125"/>
    </source>
</evidence>
<sequence>MTERAGDVDPPASDHGVYGISVAAELSGVAVQSLRLYERYGLLTPARSDGGTRRYSADDLARLRRISALVDAGVNLAGIARILSLEDDNAELSAANSDLRSANRTLKGAAKQTAAADNSKTSARKPMPRKV</sequence>
<dbReference type="Proteomes" id="UP000465240">
    <property type="component" value="Unassembled WGS sequence"/>
</dbReference>
<accession>A0AAJ1RZE9</accession>
<keyword evidence="1" id="KW-0238">DNA-binding</keyword>
<dbReference type="Gene3D" id="1.10.1660.10">
    <property type="match status" value="1"/>
</dbReference>
<dbReference type="SUPFAM" id="SSF46955">
    <property type="entry name" value="Putative DNA-binding domain"/>
    <property type="match status" value="1"/>
</dbReference>
<dbReference type="PANTHER" id="PTHR30204:SF58">
    <property type="entry name" value="HTH-TYPE TRANSCRIPTIONAL REGULATOR YFMP"/>
    <property type="match status" value="1"/>
</dbReference>
<dbReference type="Proteomes" id="UP001229081">
    <property type="component" value="Unassembled WGS sequence"/>
</dbReference>
<evidence type="ECO:0000313" key="5">
    <source>
        <dbReference type="EMBL" id="MDP7734591.1"/>
    </source>
</evidence>
<protein>
    <submittedName>
        <fullName evidence="5">Helix-turn-helix transcriptional regulator</fullName>
    </submittedName>
</protein>
<evidence type="ECO:0000313" key="7">
    <source>
        <dbReference type="Proteomes" id="UP001229081"/>
    </source>
</evidence>